<dbReference type="InParanoid" id="H2YDK5"/>
<accession>H2YDK5</accession>
<dbReference type="InterPro" id="IPR043504">
    <property type="entry name" value="Peptidase_S1_PA_chymotrypsin"/>
</dbReference>
<reference evidence="10" key="2">
    <citation type="submission" date="2025-08" db="UniProtKB">
        <authorList>
            <consortium name="Ensembl"/>
        </authorList>
    </citation>
    <scope>IDENTIFICATION</scope>
</reference>
<dbReference type="Gene3D" id="2.40.10.10">
    <property type="entry name" value="Trypsin-like serine proteases"/>
    <property type="match status" value="1"/>
</dbReference>
<evidence type="ECO:0000313" key="11">
    <source>
        <dbReference type="Proteomes" id="UP000007875"/>
    </source>
</evidence>
<reference evidence="11" key="1">
    <citation type="submission" date="2003-08" db="EMBL/GenBank/DDBJ databases">
        <authorList>
            <person name="Birren B."/>
            <person name="Nusbaum C."/>
            <person name="Abebe A."/>
            <person name="Abouelleil A."/>
            <person name="Adekoya E."/>
            <person name="Ait-zahra M."/>
            <person name="Allen N."/>
            <person name="Allen T."/>
            <person name="An P."/>
            <person name="Anderson M."/>
            <person name="Anderson S."/>
            <person name="Arachchi H."/>
            <person name="Armbruster J."/>
            <person name="Bachantsang P."/>
            <person name="Baldwin J."/>
            <person name="Barry A."/>
            <person name="Bayul T."/>
            <person name="Blitshsteyn B."/>
            <person name="Bloom T."/>
            <person name="Blye J."/>
            <person name="Boguslavskiy L."/>
            <person name="Borowsky M."/>
            <person name="Boukhgalter B."/>
            <person name="Brunache A."/>
            <person name="Butler J."/>
            <person name="Calixte N."/>
            <person name="Calvo S."/>
            <person name="Camarata J."/>
            <person name="Campo K."/>
            <person name="Chang J."/>
            <person name="Cheshatsang Y."/>
            <person name="Citroen M."/>
            <person name="Collymore A."/>
            <person name="Considine T."/>
            <person name="Cook A."/>
            <person name="Cooke P."/>
            <person name="Corum B."/>
            <person name="Cuomo C."/>
            <person name="David R."/>
            <person name="Dawoe T."/>
            <person name="Degray S."/>
            <person name="Dodge S."/>
            <person name="Dooley K."/>
            <person name="Dorje P."/>
            <person name="Dorjee K."/>
            <person name="Dorris L."/>
            <person name="Duffey N."/>
            <person name="Dupes A."/>
            <person name="Elkins T."/>
            <person name="Engels R."/>
            <person name="Erickson J."/>
            <person name="Farina A."/>
            <person name="Faro S."/>
            <person name="Ferreira P."/>
            <person name="Fischer H."/>
            <person name="Fitzgerald M."/>
            <person name="Foley K."/>
            <person name="Gage D."/>
            <person name="Galagan J."/>
            <person name="Gearin G."/>
            <person name="Gnerre S."/>
            <person name="Gnirke A."/>
            <person name="Goyette A."/>
            <person name="Graham J."/>
            <person name="Grandbois E."/>
            <person name="Gyaltsen K."/>
            <person name="Hafez N."/>
            <person name="Hagopian D."/>
            <person name="Hagos B."/>
            <person name="Hall J."/>
            <person name="Hatcher B."/>
            <person name="Heller A."/>
            <person name="Higgins H."/>
            <person name="Honan T."/>
            <person name="Horn A."/>
            <person name="Houde N."/>
            <person name="Hughes L."/>
            <person name="Hulme W."/>
            <person name="Husby E."/>
            <person name="Iliev I."/>
            <person name="Jaffe D."/>
            <person name="Jones C."/>
            <person name="Kamal M."/>
            <person name="Kamat A."/>
            <person name="Kamvysselis M."/>
            <person name="Karlsson E."/>
            <person name="Kells C."/>
            <person name="Kieu A."/>
            <person name="Kisner P."/>
            <person name="Kodira C."/>
            <person name="Kulbokas E."/>
            <person name="Labutti K."/>
            <person name="Lama D."/>
            <person name="Landers T."/>
            <person name="Leger J."/>
            <person name="Levine S."/>
            <person name="Lewis D."/>
            <person name="Lewis T."/>
            <person name="Lindblad-toh K."/>
            <person name="Liu X."/>
            <person name="Lokyitsang T."/>
            <person name="Lokyitsang Y."/>
            <person name="Lucien O."/>
            <person name="Lui A."/>
            <person name="Ma L.J."/>
            <person name="Mabbitt R."/>
            <person name="Macdonald J."/>
            <person name="Maclean C."/>
            <person name="Major J."/>
            <person name="Manning J."/>
            <person name="Marabella R."/>
            <person name="Maru K."/>
            <person name="Matthews C."/>
            <person name="Mauceli E."/>
            <person name="Mccarthy M."/>
            <person name="Mcdonough S."/>
            <person name="Mcghee T."/>
            <person name="Meldrim J."/>
            <person name="Meneus L."/>
            <person name="Mesirov J."/>
            <person name="Mihalev A."/>
            <person name="Mihova T."/>
            <person name="Mikkelsen T."/>
            <person name="Mlenga V."/>
            <person name="Moru K."/>
            <person name="Mozes J."/>
            <person name="Mulrain L."/>
            <person name="Munson G."/>
            <person name="Naylor J."/>
            <person name="Newes C."/>
            <person name="Nguyen C."/>
            <person name="Nguyen N."/>
            <person name="Nguyen T."/>
            <person name="Nicol R."/>
            <person name="Nielsen C."/>
            <person name="Nizzari M."/>
            <person name="Norbu C."/>
            <person name="Norbu N."/>
            <person name="O'donnell P."/>
            <person name="Okoawo O."/>
            <person name="O'leary S."/>
            <person name="Omotosho B."/>
            <person name="O'neill K."/>
            <person name="Osman S."/>
            <person name="Parker S."/>
            <person name="Perrin D."/>
            <person name="Phunkhang P."/>
            <person name="Piqani B."/>
            <person name="Purcell S."/>
            <person name="Rachupka T."/>
            <person name="Ramasamy U."/>
            <person name="Rameau R."/>
            <person name="Ray V."/>
            <person name="Raymond C."/>
            <person name="Retta R."/>
            <person name="Richardson S."/>
            <person name="Rise C."/>
            <person name="Rodriguez J."/>
            <person name="Rogers J."/>
            <person name="Rogov P."/>
            <person name="Rutman M."/>
            <person name="Schupbach R."/>
            <person name="Seaman C."/>
            <person name="Settipalli S."/>
            <person name="Sharpe T."/>
            <person name="Sheridan J."/>
            <person name="Sherpa N."/>
            <person name="Shi J."/>
            <person name="Smirnov S."/>
            <person name="Smith C."/>
            <person name="Sougnez C."/>
            <person name="Spencer B."/>
            <person name="Stalker J."/>
            <person name="Stange-thomann N."/>
            <person name="Stavropoulos S."/>
            <person name="Stetson K."/>
            <person name="Stone C."/>
            <person name="Stone S."/>
            <person name="Stubbs M."/>
            <person name="Talamas J."/>
            <person name="Tchuinga P."/>
            <person name="Tenzing P."/>
            <person name="Tesfaye S."/>
            <person name="Theodore J."/>
            <person name="Thoulutsang Y."/>
            <person name="Topham K."/>
            <person name="Towey S."/>
            <person name="Tsamla T."/>
            <person name="Tsomo N."/>
            <person name="Vallee D."/>
            <person name="Vassiliev H."/>
            <person name="Venkataraman V."/>
            <person name="Vinson J."/>
            <person name="Vo A."/>
            <person name="Wade C."/>
            <person name="Wang S."/>
            <person name="Wangchuk T."/>
            <person name="Wangdi T."/>
            <person name="Whittaker C."/>
            <person name="Wilkinson J."/>
            <person name="Wu Y."/>
            <person name="Wyman D."/>
            <person name="Yadav S."/>
            <person name="Yang S."/>
            <person name="Yang X."/>
            <person name="Yeager S."/>
            <person name="Yee E."/>
            <person name="Young G."/>
            <person name="Zainoun J."/>
            <person name="Zembeck L."/>
            <person name="Zimmer A."/>
            <person name="Zody M."/>
            <person name="Lander E."/>
        </authorList>
    </citation>
    <scope>NUCLEOTIDE SEQUENCE [LARGE SCALE GENOMIC DNA]</scope>
</reference>
<dbReference type="Pfam" id="PF00089">
    <property type="entry name" value="Trypsin"/>
    <property type="match status" value="1"/>
</dbReference>
<evidence type="ECO:0000259" key="8">
    <source>
        <dbReference type="PROSITE" id="PS01180"/>
    </source>
</evidence>
<evidence type="ECO:0000256" key="4">
    <source>
        <dbReference type="ARBA" id="ARBA00022825"/>
    </source>
</evidence>
<dbReference type="PROSITE" id="PS01180">
    <property type="entry name" value="CUB"/>
    <property type="match status" value="1"/>
</dbReference>
<dbReference type="MEROPS" id="S01.078"/>
<dbReference type="HOGENOM" id="CLU_006842_7_4_1"/>
<dbReference type="GeneTree" id="ENSGT00940000162823"/>
<dbReference type="STRING" id="51511.ENSCSAVP00000003403"/>
<evidence type="ECO:0000256" key="5">
    <source>
        <dbReference type="ARBA" id="ARBA00023157"/>
    </source>
</evidence>
<dbReference type="AlphaFoldDB" id="H2YDK5"/>
<dbReference type="GO" id="GO:0006508">
    <property type="term" value="P:proteolysis"/>
    <property type="evidence" value="ECO:0007669"/>
    <property type="project" value="UniProtKB-KW"/>
</dbReference>
<feature type="domain" description="CUB" evidence="8">
    <location>
        <begin position="294"/>
        <end position="422"/>
    </location>
</feature>
<keyword evidence="5" id="KW-1015">Disulfide bond</keyword>
<dbReference type="eggNOG" id="KOG3627">
    <property type="taxonomic scope" value="Eukaryota"/>
</dbReference>
<evidence type="ECO:0000256" key="2">
    <source>
        <dbReference type="ARBA" id="ARBA00022729"/>
    </source>
</evidence>
<dbReference type="PRINTS" id="PR00722">
    <property type="entry name" value="CHYMOTRYPSIN"/>
</dbReference>
<organism evidence="10 11">
    <name type="scientific">Ciona savignyi</name>
    <name type="common">Pacific transparent sea squirt</name>
    <dbReference type="NCBI Taxonomy" id="51511"/>
    <lineage>
        <taxon>Eukaryota</taxon>
        <taxon>Metazoa</taxon>
        <taxon>Chordata</taxon>
        <taxon>Tunicata</taxon>
        <taxon>Ascidiacea</taxon>
        <taxon>Phlebobranchia</taxon>
        <taxon>Cionidae</taxon>
        <taxon>Ciona</taxon>
    </lineage>
</organism>
<evidence type="ECO:0000256" key="6">
    <source>
        <dbReference type="PROSITE-ProRule" id="PRU00059"/>
    </source>
</evidence>
<dbReference type="GO" id="GO:0004252">
    <property type="term" value="F:serine-type endopeptidase activity"/>
    <property type="evidence" value="ECO:0007669"/>
    <property type="project" value="InterPro"/>
</dbReference>
<dbReference type="InterPro" id="IPR001314">
    <property type="entry name" value="Peptidase_S1A"/>
</dbReference>
<comment type="caution">
    <text evidence="6">Lacks conserved residue(s) required for the propagation of feature annotation.</text>
</comment>
<evidence type="ECO:0000313" key="10">
    <source>
        <dbReference type="Ensembl" id="ENSCSAVP00000003403.1"/>
    </source>
</evidence>
<evidence type="ECO:0000256" key="7">
    <source>
        <dbReference type="SAM" id="SignalP"/>
    </source>
</evidence>
<name>H2YDK5_CIOSA</name>
<dbReference type="Pfam" id="PF00431">
    <property type="entry name" value="CUB"/>
    <property type="match status" value="1"/>
</dbReference>
<sequence>MEYIVFIFILVVATVSLTDCQIYECGTTPAVNARRTRIFGGTAAAYGSIPWQINLLENGRKKCGATLLTPKWVLTARHCIVPRLISTNSRTAYTAIAGDHDVTVQDTHEQLRYVIREISHPDYEAATLANDIVLLEMDIPFELNQYIIPACLPKFDESPYPYTMCQVSGWGYESPVRRPDSLRKLDMPVLHQKACEIIHHPLQGTANRITSKVLCAGHLAGSRDTCQGDSGGPLTCHRNGPGSPRVITGIVSWGKGCALPGFTGVYTRVSEYAQWINETIKIPTANNMDPCRFSGIKLNHRVSGNFSSPGYAQGLAKYPNSQVCSWEVDLSEVSSPTATAVISFDQFELEGPVDGSCRYDKLNIYTGSNFETLVGSYCGSRIPPQVTLSRPRNGDSRLKFKLVFQSDNTIGKRGFLVHFRVA</sequence>
<dbReference type="CDD" id="cd00041">
    <property type="entry name" value="CUB"/>
    <property type="match status" value="1"/>
</dbReference>
<dbReference type="eggNOG" id="KOG3714">
    <property type="taxonomic scope" value="Eukaryota"/>
</dbReference>
<keyword evidence="3" id="KW-0378">Hydrolase</keyword>
<keyword evidence="1" id="KW-0645">Protease</keyword>
<reference evidence="10" key="3">
    <citation type="submission" date="2025-09" db="UniProtKB">
        <authorList>
            <consortium name="Ensembl"/>
        </authorList>
    </citation>
    <scope>IDENTIFICATION</scope>
</reference>
<evidence type="ECO:0008006" key="12">
    <source>
        <dbReference type="Google" id="ProtNLM"/>
    </source>
</evidence>
<protein>
    <recommendedName>
        <fullName evidence="12">Peptidase S1 domain-containing protein</fullName>
    </recommendedName>
</protein>
<dbReference type="SUPFAM" id="SSF50494">
    <property type="entry name" value="Trypsin-like serine proteases"/>
    <property type="match status" value="1"/>
</dbReference>
<feature type="chain" id="PRO_5003577997" description="Peptidase S1 domain-containing protein" evidence="7">
    <location>
        <begin position="21"/>
        <end position="422"/>
    </location>
</feature>
<dbReference type="PANTHER" id="PTHR24252">
    <property type="entry name" value="ACROSIN-RELATED"/>
    <property type="match status" value="1"/>
</dbReference>
<dbReference type="InterPro" id="IPR001254">
    <property type="entry name" value="Trypsin_dom"/>
</dbReference>
<keyword evidence="11" id="KW-1185">Reference proteome</keyword>
<dbReference type="SUPFAM" id="SSF49854">
    <property type="entry name" value="Spermadhesin, CUB domain"/>
    <property type="match status" value="1"/>
</dbReference>
<dbReference type="Proteomes" id="UP000007875">
    <property type="component" value="Unassembled WGS sequence"/>
</dbReference>
<keyword evidence="2 7" id="KW-0732">Signal</keyword>
<dbReference type="InterPro" id="IPR000859">
    <property type="entry name" value="CUB_dom"/>
</dbReference>
<dbReference type="InterPro" id="IPR033116">
    <property type="entry name" value="TRYPSIN_SER"/>
</dbReference>
<dbReference type="InterPro" id="IPR009003">
    <property type="entry name" value="Peptidase_S1_PA"/>
</dbReference>
<dbReference type="SMART" id="SM00042">
    <property type="entry name" value="CUB"/>
    <property type="match status" value="1"/>
</dbReference>
<evidence type="ECO:0000256" key="1">
    <source>
        <dbReference type="ARBA" id="ARBA00022670"/>
    </source>
</evidence>
<feature type="signal peptide" evidence="7">
    <location>
        <begin position="1"/>
        <end position="20"/>
    </location>
</feature>
<proteinExistence type="predicted"/>
<dbReference type="PROSITE" id="PS50240">
    <property type="entry name" value="TRYPSIN_DOM"/>
    <property type="match status" value="1"/>
</dbReference>
<dbReference type="PROSITE" id="PS00135">
    <property type="entry name" value="TRYPSIN_SER"/>
    <property type="match status" value="1"/>
</dbReference>
<dbReference type="Gene3D" id="2.60.120.290">
    <property type="entry name" value="Spermadhesin, CUB domain"/>
    <property type="match status" value="1"/>
</dbReference>
<keyword evidence="4" id="KW-0720">Serine protease</keyword>
<feature type="domain" description="Peptidase S1" evidence="9">
    <location>
        <begin position="38"/>
        <end position="281"/>
    </location>
</feature>
<evidence type="ECO:0000259" key="9">
    <source>
        <dbReference type="PROSITE" id="PS50240"/>
    </source>
</evidence>
<dbReference type="PANTHER" id="PTHR24252:SF7">
    <property type="entry name" value="HYALIN"/>
    <property type="match status" value="1"/>
</dbReference>
<dbReference type="Ensembl" id="ENSCSAVT00000003455.1">
    <property type="protein sequence ID" value="ENSCSAVP00000003403.1"/>
    <property type="gene ID" value="ENSCSAVG00000002025.1"/>
</dbReference>
<evidence type="ECO:0000256" key="3">
    <source>
        <dbReference type="ARBA" id="ARBA00022801"/>
    </source>
</evidence>
<dbReference type="FunFam" id="2.40.10.10:FF:000120">
    <property type="entry name" value="Putative serine protease"/>
    <property type="match status" value="1"/>
</dbReference>
<dbReference type="OMA" id="CHRNGPG"/>
<dbReference type="CDD" id="cd00190">
    <property type="entry name" value="Tryp_SPc"/>
    <property type="match status" value="1"/>
</dbReference>
<dbReference type="SMART" id="SM00020">
    <property type="entry name" value="Tryp_SPc"/>
    <property type="match status" value="1"/>
</dbReference>
<dbReference type="InterPro" id="IPR035914">
    <property type="entry name" value="Sperma_CUB_dom_sf"/>
</dbReference>